<name>A0A6A6TWX5_9PEZI</name>
<dbReference type="Gene3D" id="1.10.287.130">
    <property type="match status" value="1"/>
</dbReference>
<dbReference type="SMART" id="SM00448">
    <property type="entry name" value="REC"/>
    <property type="match status" value="1"/>
</dbReference>
<evidence type="ECO:0000259" key="4">
    <source>
        <dbReference type="PROSITE" id="PS50110"/>
    </source>
</evidence>
<dbReference type="InterPro" id="IPR058846">
    <property type="entry name" value="PAS-like"/>
</dbReference>
<dbReference type="InterPro" id="IPR001789">
    <property type="entry name" value="Sig_transdc_resp-reg_receiver"/>
</dbReference>
<gene>
    <name evidence="7" type="ORF">BT63DRAFT_484198</name>
</gene>
<evidence type="ECO:0000256" key="2">
    <source>
        <dbReference type="PROSITE-ProRule" id="PRU00169"/>
    </source>
</evidence>
<dbReference type="EMBL" id="MU004245">
    <property type="protein sequence ID" value="KAF2663463.1"/>
    <property type="molecule type" value="Genomic_DNA"/>
</dbReference>
<sequence>MAVGALSDSPAPEFAHFLDADPIPTFLTSISLTECIEFGILVRNKAFSSIQGLENLITADASASLQFRAWAQAVLNWRETYNFGGQTWTAFSIQGRWKVIRAQKKHDADVADITLEHGIQGTEVLTKRSSERPNVVDESATAAVQSRDERLIPTRLESMQRMMDMSDVGVFEYHPSGILMRANRSWYKLSLHPTDRETHVDFSFMDLVYPPDIPLVMSQWNSLSQGTPVTFEMRWKAPGFGKPGASDEEQFQWVLSACVPVIDDEGTVTSIAGNTIDISAQKKVQRDAIQQAEALQRARTSEQKFARFAELAPVGIYIFDPTKGMQYCNNQFFELTGRPQTEPSEVDYSSLVYPEDLPIVEAAWKVLLEDKKPAQTMFRLQKKWKDGEGNTRQVWAQGSSYPECDAEGNIVSILGTMTDITRFKWAEDVQRTRVEEALEAKRQQENFIDMTSHEMRNPLSAVIQSADSSIQGLTDISALIAELLPDKLNKAHMRLNKEILSCLEALQTIVSCSMHQKRIIDDVLTLSKLDSNLIQISPMKVKPAIVVADAVRMCELECSKEEIELRFREDQSLSSNGAEWVFMDPSRLLQILLNLLTNAIKFSRDRPVKQIYVTLGASLEILPEKWNGITFAATRTVSTTYMNEEEWGHGPTAYIWLTVQDTGCGLTEEEQGKLFARFSQATPRTHVQYGGSGLGLFISKSLTELQSGCIGVHSEAGVGSTFAFYIGVKIATPPSLTTIMGLRRPDYDRTLSIEKRIIAANYSILLVEDNLVNQKVLTRQLQKLGCNVHVAGHGEEALEYLKTTQLWHTQSLAGNKISIVLMDIEMPVMDGLTCVRRIRELQLSGELTAHVPVLAVSANARGEQVRQALDAGMDDSISKPFRIPDLLPKLESLARTTE</sequence>
<dbReference type="Pfam" id="PF02518">
    <property type="entry name" value="HATPase_c"/>
    <property type="match status" value="1"/>
</dbReference>
<dbReference type="InterPro" id="IPR050956">
    <property type="entry name" value="2C_system_His_kinase"/>
</dbReference>
<feature type="domain" description="PAC" evidence="6">
    <location>
        <begin position="374"/>
        <end position="432"/>
    </location>
</feature>
<evidence type="ECO:0000259" key="6">
    <source>
        <dbReference type="PROSITE" id="PS50113"/>
    </source>
</evidence>
<dbReference type="InterPro" id="IPR035965">
    <property type="entry name" value="PAS-like_dom_sf"/>
</dbReference>
<dbReference type="Gene3D" id="3.40.50.2300">
    <property type="match status" value="1"/>
</dbReference>
<dbReference type="InterPro" id="IPR003594">
    <property type="entry name" value="HATPase_dom"/>
</dbReference>
<dbReference type="InterPro" id="IPR004358">
    <property type="entry name" value="Sig_transdc_His_kin-like_C"/>
</dbReference>
<dbReference type="SMART" id="SM00387">
    <property type="entry name" value="HATPase_c"/>
    <property type="match status" value="1"/>
</dbReference>
<dbReference type="Gene3D" id="3.30.450.20">
    <property type="entry name" value="PAS domain"/>
    <property type="match status" value="2"/>
</dbReference>
<keyword evidence="8" id="KW-1185">Reference proteome</keyword>
<dbReference type="Pfam" id="PF08447">
    <property type="entry name" value="PAS_3"/>
    <property type="match status" value="1"/>
</dbReference>
<proteinExistence type="predicted"/>
<feature type="domain" description="PAS" evidence="5">
    <location>
        <begin position="301"/>
        <end position="371"/>
    </location>
</feature>
<dbReference type="CDD" id="cd00082">
    <property type="entry name" value="HisKA"/>
    <property type="match status" value="1"/>
</dbReference>
<keyword evidence="1 2" id="KW-0597">Phosphoprotein</keyword>
<dbReference type="InterPro" id="IPR003661">
    <property type="entry name" value="HisK_dim/P_dom"/>
</dbReference>
<dbReference type="PANTHER" id="PTHR43719:SF30">
    <property type="entry name" value="TWO-COMPONENT SYSTEM RESPONSE REGULATOR"/>
    <property type="match status" value="1"/>
</dbReference>
<dbReference type="NCBIfam" id="TIGR00229">
    <property type="entry name" value="sensory_box"/>
    <property type="match status" value="1"/>
</dbReference>
<dbReference type="InterPro" id="IPR005467">
    <property type="entry name" value="His_kinase_dom"/>
</dbReference>
<accession>A0A6A6TWX5</accession>
<protein>
    <recommendedName>
        <fullName evidence="9">Histidine kinase HHK8p</fullName>
    </recommendedName>
</protein>
<dbReference type="InterPro" id="IPR036097">
    <property type="entry name" value="HisK_dim/P_sf"/>
</dbReference>
<dbReference type="AlphaFoldDB" id="A0A6A6TWX5"/>
<evidence type="ECO:0000313" key="8">
    <source>
        <dbReference type="Proteomes" id="UP000799302"/>
    </source>
</evidence>
<feature type="modified residue" description="4-aspartylphosphate" evidence="2">
    <location>
        <position position="823"/>
    </location>
</feature>
<evidence type="ECO:0000256" key="1">
    <source>
        <dbReference type="ARBA" id="ARBA00022553"/>
    </source>
</evidence>
<dbReference type="Pfam" id="PF00072">
    <property type="entry name" value="Response_reg"/>
    <property type="match status" value="1"/>
</dbReference>
<dbReference type="Pfam" id="PF26131">
    <property type="entry name" value="PAS-like"/>
    <property type="match status" value="1"/>
</dbReference>
<dbReference type="SUPFAM" id="SSF52172">
    <property type="entry name" value="CheY-like"/>
    <property type="match status" value="1"/>
</dbReference>
<dbReference type="CDD" id="cd00130">
    <property type="entry name" value="PAS"/>
    <property type="match status" value="1"/>
</dbReference>
<dbReference type="GO" id="GO:0000155">
    <property type="term" value="F:phosphorelay sensor kinase activity"/>
    <property type="evidence" value="ECO:0007669"/>
    <property type="project" value="InterPro"/>
</dbReference>
<dbReference type="SUPFAM" id="SSF47384">
    <property type="entry name" value="Homodimeric domain of signal transducing histidine kinase"/>
    <property type="match status" value="1"/>
</dbReference>
<dbReference type="InterPro" id="IPR000014">
    <property type="entry name" value="PAS"/>
</dbReference>
<dbReference type="SUPFAM" id="SSF55785">
    <property type="entry name" value="PYP-like sensor domain (PAS domain)"/>
    <property type="match status" value="2"/>
</dbReference>
<dbReference type="Pfam" id="PF00512">
    <property type="entry name" value="HisKA"/>
    <property type="match status" value="1"/>
</dbReference>
<dbReference type="PROSITE" id="PS50110">
    <property type="entry name" value="RESPONSE_REGULATORY"/>
    <property type="match status" value="1"/>
</dbReference>
<evidence type="ECO:0000259" key="5">
    <source>
        <dbReference type="PROSITE" id="PS50112"/>
    </source>
</evidence>
<dbReference type="InterPro" id="IPR013655">
    <property type="entry name" value="PAS_fold_3"/>
</dbReference>
<evidence type="ECO:0000259" key="3">
    <source>
        <dbReference type="PROSITE" id="PS50109"/>
    </source>
</evidence>
<dbReference type="SMART" id="SM00388">
    <property type="entry name" value="HisKA"/>
    <property type="match status" value="1"/>
</dbReference>
<dbReference type="Gene3D" id="3.30.565.10">
    <property type="entry name" value="Histidine kinase-like ATPase, C-terminal domain"/>
    <property type="match status" value="1"/>
</dbReference>
<organism evidence="7 8">
    <name type="scientific">Microthyrium microscopicum</name>
    <dbReference type="NCBI Taxonomy" id="703497"/>
    <lineage>
        <taxon>Eukaryota</taxon>
        <taxon>Fungi</taxon>
        <taxon>Dikarya</taxon>
        <taxon>Ascomycota</taxon>
        <taxon>Pezizomycotina</taxon>
        <taxon>Dothideomycetes</taxon>
        <taxon>Dothideomycetes incertae sedis</taxon>
        <taxon>Microthyriales</taxon>
        <taxon>Microthyriaceae</taxon>
        <taxon>Microthyrium</taxon>
    </lineage>
</organism>
<dbReference type="InterPro" id="IPR000700">
    <property type="entry name" value="PAS-assoc_C"/>
</dbReference>
<dbReference type="Proteomes" id="UP000799302">
    <property type="component" value="Unassembled WGS sequence"/>
</dbReference>
<dbReference type="PROSITE" id="PS50109">
    <property type="entry name" value="HIS_KIN"/>
    <property type="match status" value="1"/>
</dbReference>
<dbReference type="PROSITE" id="PS50113">
    <property type="entry name" value="PAC"/>
    <property type="match status" value="1"/>
</dbReference>
<dbReference type="InterPro" id="IPR036890">
    <property type="entry name" value="HATPase_C_sf"/>
</dbReference>
<dbReference type="SUPFAM" id="SSF55874">
    <property type="entry name" value="ATPase domain of HSP90 chaperone/DNA topoisomerase II/histidine kinase"/>
    <property type="match status" value="1"/>
</dbReference>
<evidence type="ECO:0008006" key="9">
    <source>
        <dbReference type="Google" id="ProtNLM"/>
    </source>
</evidence>
<dbReference type="OrthoDB" id="303614at2759"/>
<reference evidence="7" key="1">
    <citation type="journal article" date="2020" name="Stud. Mycol.">
        <title>101 Dothideomycetes genomes: a test case for predicting lifestyles and emergence of pathogens.</title>
        <authorList>
            <person name="Haridas S."/>
            <person name="Albert R."/>
            <person name="Binder M."/>
            <person name="Bloem J."/>
            <person name="Labutti K."/>
            <person name="Salamov A."/>
            <person name="Andreopoulos B."/>
            <person name="Baker S."/>
            <person name="Barry K."/>
            <person name="Bills G."/>
            <person name="Bluhm B."/>
            <person name="Cannon C."/>
            <person name="Castanera R."/>
            <person name="Culley D."/>
            <person name="Daum C."/>
            <person name="Ezra D."/>
            <person name="Gonzalez J."/>
            <person name="Henrissat B."/>
            <person name="Kuo A."/>
            <person name="Liang C."/>
            <person name="Lipzen A."/>
            <person name="Lutzoni F."/>
            <person name="Magnuson J."/>
            <person name="Mondo S."/>
            <person name="Nolan M."/>
            <person name="Ohm R."/>
            <person name="Pangilinan J."/>
            <person name="Park H.-J."/>
            <person name="Ramirez L."/>
            <person name="Alfaro M."/>
            <person name="Sun H."/>
            <person name="Tritt A."/>
            <person name="Yoshinaga Y."/>
            <person name="Zwiers L.-H."/>
            <person name="Turgeon B."/>
            <person name="Goodwin S."/>
            <person name="Spatafora J."/>
            <person name="Crous P."/>
            <person name="Grigoriev I."/>
        </authorList>
    </citation>
    <scope>NUCLEOTIDE SEQUENCE</scope>
    <source>
        <strain evidence="7">CBS 115976</strain>
    </source>
</reference>
<dbReference type="SMART" id="SM00091">
    <property type="entry name" value="PAS"/>
    <property type="match status" value="2"/>
</dbReference>
<dbReference type="PANTHER" id="PTHR43719">
    <property type="entry name" value="TWO-COMPONENT HISTIDINE KINASE"/>
    <property type="match status" value="1"/>
</dbReference>
<feature type="domain" description="Response regulatory" evidence="4">
    <location>
        <begin position="763"/>
        <end position="894"/>
    </location>
</feature>
<feature type="domain" description="Histidine kinase" evidence="3">
    <location>
        <begin position="450"/>
        <end position="730"/>
    </location>
</feature>
<dbReference type="InterPro" id="IPR011006">
    <property type="entry name" value="CheY-like_superfamily"/>
</dbReference>
<dbReference type="PROSITE" id="PS50112">
    <property type="entry name" value="PAS"/>
    <property type="match status" value="1"/>
</dbReference>
<evidence type="ECO:0000313" key="7">
    <source>
        <dbReference type="EMBL" id="KAF2663463.1"/>
    </source>
</evidence>
<dbReference type="CDD" id="cd17546">
    <property type="entry name" value="REC_hyHK_CKI1_RcsC-like"/>
    <property type="match status" value="1"/>
</dbReference>
<dbReference type="PRINTS" id="PR00344">
    <property type="entry name" value="BCTRLSENSOR"/>
</dbReference>